<feature type="domain" description="Glycosyltransferase subfamily 4-like N-terminal" evidence="2">
    <location>
        <begin position="14"/>
        <end position="187"/>
    </location>
</feature>
<dbReference type="SUPFAM" id="SSF53756">
    <property type="entry name" value="UDP-Glycosyltransferase/glycogen phosphorylase"/>
    <property type="match status" value="1"/>
</dbReference>
<dbReference type="Proteomes" id="UP000272117">
    <property type="component" value="Unassembled WGS sequence"/>
</dbReference>
<accession>A0A3M9MJK1</accession>
<dbReference type="GO" id="GO:0016757">
    <property type="term" value="F:glycosyltransferase activity"/>
    <property type="evidence" value="ECO:0007669"/>
    <property type="project" value="InterPro"/>
</dbReference>
<dbReference type="OrthoDB" id="9806653at2"/>
<comment type="caution">
    <text evidence="3">The sequence shown here is derived from an EMBL/GenBank/DDBJ whole genome shotgun (WGS) entry which is preliminary data.</text>
</comment>
<evidence type="ECO:0000313" key="4">
    <source>
        <dbReference type="Proteomes" id="UP000272117"/>
    </source>
</evidence>
<evidence type="ECO:0000313" key="3">
    <source>
        <dbReference type="EMBL" id="RNI25750.1"/>
    </source>
</evidence>
<dbReference type="Pfam" id="PF00534">
    <property type="entry name" value="Glycos_transf_1"/>
    <property type="match status" value="1"/>
</dbReference>
<proteinExistence type="predicted"/>
<keyword evidence="3" id="KW-0808">Transferase</keyword>
<sequence length="381" mass="43052">MKVLHVQKVGGIAGSENYLLEALPALVTKGLQIEFLCLYNSGNEDKNVGFINKLKAANIKVHTQLVGKYPSFSVLKKIKALIQENSYDIIHTHLVHADFFLALVKMVYKLKFKHISTKHGYEEKFNNDYGFEASKISKFNLYYQLCMFAEKYIDRSYAISNGLKEFFINTKIAEADKIDLIHYGFDFSNASLDPNKEKYRFGDPQLVIVGRLVKFKGHRFLLKALPDVLKVFPSLKLIIVGGGSLDSELKEYTVSHNLSNHVIFTGYKPNIHDYMLNSDVVLVPSISEGFGVVFLEAFNNRKPVIAFDVPAANEIIENNISGILVPPYDTSKLSDAIVSLLSSKSKMDTISANAYQRLGSYFNLDRMIDETLLFYKKVLTI</sequence>
<dbReference type="PANTHER" id="PTHR12526">
    <property type="entry name" value="GLYCOSYLTRANSFERASE"/>
    <property type="match status" value="1"/>
</dbReference>
<dbReference type="Gene3D" id="3.40.50.2000">
    <property type="entry name" value="Glycogen Phosphorylase B"/>
    <property type="match status" value="2"/>
</dbReference>
<gene>
    <name evidence="3" type="ORF">EFB08_12920</name>
</gene>
<reference evidence="3 4" key="1">
    <citation type="submission" date="2018-11" db="EMBL/GenBank/DDBJ databases">
        <title>Rufibacter latericius sp. nov., isolated from water in Baiyang Lake.</title>
        <authorList>
            <person name="Yang Y."/>
        </authorList>
    </citation>
    <scope>NUCLEOTIDE SEQUENCE [LARGE SCALE GENOMIC DNA]</scope>
    <source>
        <strain evidence="3 4">R-22-1c-1</strain>
    </source>
</reference>
<organism evidence="3 4">
    <name type="scientific">Rufibacter latericius</name>
    <dbReference type="NCBI Taxonomy" id="2487040"/>
    <lineage>
        <taxon>Bacteria</taxon>
        <taxon>Pseudomonadati</taxon>
        <taxon>Bacteroidota</taxon>
        <taxon>Cytophagia</taxon>
        <taxon>Cytophagales</taxon>
        <taxon>Hymenobacteraceae</taxon>
        <taxon>Rufibacter</taxon>
    </lineage>
</organism>
<dbReference type="InterPro" id="IPR028098">
    <property type="entry name" value="Glyco_trans_4-like_N"/>
</dbReference>
<dbReference type="Pfam" id="PF13439">
    <property type="entry name" value="Glyco_transf_4"/>
    <property type="match status" value="1"/>
</dbReference>
<dbReference type="CDD" id="cd03801">
    <property type="entry name" value="GT4_PimA-like"/>
    <property type="match status" value="1"/>
</dbReference>
<protein>
    <submittedName>
        <fullName evidence="3">Glycosyltransferase family 1 protein</fullName>
    </submittedName>
</protein>
<name>A0A3M9MJK1_9BACT</name>
<keyword evidence="4" id="KW-1185">Reference proteome</keyword>
<dbReference type="EMBL" id="RJJD01000008">
    <property type="protein sequence ID" value="RNI25750.1"/>
    <property type="molecule type" value="Genomic_DNA"/>
</dbReference>
<dbReference type="RefSeq" id="WP_123127378.1">
    <property type="nucleotide sequence ID" value="NZ_RJJD01000008.1"/>
</dbReference>
<feature type="domain" description="Glycosyl transferase family 1" evidence="1">
    <location>
        <begin position="201"/>
        <end position="357"/>
    </location>
</feature>
<evidence type="ECO:0000259" key="2">
    <source>
        <dbReference type="Pfam" id="PF13439"/>
    </source>
</evidence>
<dbReference type="InterPro" id="IPR001296">
    <property type="entry name" value="Glyco_trans_1"/>
</dbReference>
<evidence type="ECO:0000259" key="1">
    <source>
        <dbReference type="Pfam" id="PF00534"/>
    </source>
</evidence>
<dbReference type="AlphaFoldDB" id="A0A3M9MJK1"/>